<reference evidence="2 3" key="1">
    <citation type="submission" date="2018-03" db="EMBL/GenBank/DDBJ databases">
        <authorList>
            <person name="Gully D."/>
        </authorList>
    </citation>
    <scope>NUCLEOTIDE SEQUENCE [LARGE SCALE GENOMIC DNA]</scope>
    <source>
        <strain evidence="2">ORS3257</strain>
    </source>
</reference>
<feature type="region of interest" description="Disordered" evidence="1">
    <location>
        <begin position="243"/>
        <end position="280"/>
    </location>
</feature>
<evidence type="ECO:0000313" key="2">
    <source>
        <dbReference type="EMBL" id="SPP91491.1"/>
    </source>
</evidence>
<dbReference type="KEGG" id="bvz:BRAD3257_0322"/>
<proteinExistence type="predicted"/>
<sequence>MAGGAAAATVLRPSARRGRPVRPSAARIAPGSAVVLRPACRGRPLALGRRRELRGEAGDCRPAAAQPEFRQRARRQEAFHPVGQGLASRSELGLGRGPASPIPDVRPAASRCRSGPALPLEQAWLRGLAIPPPEAPRDVRRVEARRGGRLAVHQACCPEPALRSAQGSASALVSPSERAWLPAQLRRGGPWAQLSEQAGLPWAQASAGPTEPRRAEAEEEGVASGEPQAAAWWVRAAAEPRPEAVPEAWAQDVPRGAPEEAVSGRAAAGQRPEAAQVASGRPAAVEAAQVASGRPAAMEAAQVASERPAAAGAPDGPQAEAKAVAALPGAAVRLPAGALRAGGAVQPRAAVPLGVRVLAVGRPLAVPSAAASVFRQDPSLAAGPVRPRAAKRFAHAMRCLPIASRSEPSSQAARYEGWSWW</sequence>
<gene>
    <name evidence="2" type="ORF">BRAD3257_0322</name>
</gene>
<dbReference type="EMBL" id="LS398110">
    <property type="protein sequence ID" value="SPP91491.1"/>
    <property type="molecule type" value="Genomic_DNA"/>
</dbReference>
<protein>
    <submittedName>
        <fullName evidence="2">Uncharacterized protein</fullName>
    </submittedName>
</protein>
<dbReference type="Proteomes" id="UP000246085">
    <property type="component" value="Chromosome BRAD3257"/>
</dbReference>
<evidence type="ECO:0000313" key="3">
    <source>
        <dbReference type="Proteomes" id="UP000246085"/>
    </source>
</evidence>
<dbReference type="AlphaFoldDB" id="A0A2U3PQS1"/>
<organism evidence="2 3">
    <name type="scientific">Bradyrhizobium vignae</name>
    <dbReference type="NCBI Taxonomy" id="1549949"/>
    <lineage>
        <taxon>Bacteria</taxon>
        <taxon>Pseudomonadati</taxon>
        <taxon>Pseudomonadota</taxon>
        <taxon>Alphaproteobacteria</taxon>
        <taxon>Hyphomicrobiales</taxon>
        <taxon>Nitrobacteraceae</taxon>
        <taxon>Bradyrhizobium</taxon>
    </lineage>
</organism>
<accession>A0A2U3PQS1</accession>
<feature type="region of interest" description="Disordered" evidence="1">
    <location>
        <begin position="1"/>
        <end position="26"/>
    </location>
</feature>
<feature type="region of interest" description="Disordered" evidence="1">
    <location>
        <begin position="202"/>
        <end position="227"/>
    </location>
</feature>
<evidence type="ECO:0000256" key="1">
    <source>
        <dbReference type="SAM" id="MobiDB-lite"/>
    </source>
</evidence>
<name>A0A2U3PQS1_9BRAD</name>